<evidence type="ECO:0000313" key="2">
    <source>
        <dbReference type="Proteomes" id="UP000003835"/>
    </source>
</evidence>
<gene>
    <name evidence="1" type="ORF">MC7420_6505</name>
</gene>
<protein>
    <submittedName>
        <fullName evidence="1">Uncharacterized protein</fullName>
    </submittedName>
</protein>
<keyword evidence="2" id="KW-1185">Reference proteome</keyword>
<proteinExistence type="predicted"/>
<accession>B4VQK6</accession>
<dbReference type="Proteomes" id="UP000003835">
    <property type="component" value="Unassembled WGS sequence"/>
</dbReference>
<dbReference type="AlphaFoldDB" id="B4VQK6"/>
<sequence length="53" mass="5567">MSSSRENQAVGAGLGAKLTDKPITFLQNPPSPTSHYGIGTRHCAAMVINSKLL</sequence>
<dbReference type="EMBL" id="DS989848">
    <property type="protein sequence ID" value="EDX75850.1"/>
    <property type="molecule type" value="Genomic_DNA"/>
</dbReference>
<name>B4VQK6_9CYAN</name>
<dbReference type="HOGENOM" id="CLU_3060467_0_0_3"/>
<organism evidence="1 2">
    <name type="scientific">Coleofasciculus chthonoplastes PCC 7420</name>
    <dbReference type="NCBI Taxonomy" id="118168"/>
    <lineage>
        <taxon>Bacteria</taxon>
        <taxon>Bacillati</taxon>
        <taxon>Cyanobacteriota</taxon>
        <taxon>Cyanophyceae</taxon>
        <taxon>Coleofasciculales</taxon>
        <taxon>Coleofasciculaceae</taxon>
        <taxon>Coleofasciculus</taxon>
    </lineage>
</organism>
<reference evidence="1 2" key="1">
    <citation type="submission" date="2008-07" db="EMBL/GenBank/DDBJ databases">
        <authorList>
            <person name="Tandeau de Marsac N."/>
            <person name="Ferriera S."/>
            <person name="Johnson J."/>
            <person name="Kravitz S."/>
            <person name="Beeson K."/>
            <person name="Sutton G."/>
            <person name="Rogers Y.-H."/>
            <person name="Friedman R."/>
            <person name="Frazier M."/>
            <person name="Venter J.C."/>
        </authorList>
    </citation>
    <scope>NUCLEOTIDE SEQUENCE [LARGE SCALE GENOMIC DNA]</scope>
    <source>
        <strain evidence="1 2">PCC 7420</strain>
    </source>
</reference>
<dbReference type="STRING" id="118168.MC7420_6505"/>
<evidence type="ECO:0000313" key="1">
    <source>
        <dbReference type="EMBL" id="EDX75850.1"/>
    </source>
</evidence>